<dbReference type="SUPFAM" id="SSF53474">
    <property type="entry name" value="alpha/beta-Hydrolases"/>
    <property type="match status" value="1"/>
</dbReference>
<dbReference type="EMBL" id="WMIG01000015">
    <property type="protein sequence ID" value="MTH61363.1"/>
    <property type="molecule type" value="Genomic_DNA"/>
</dbReference>
<protein>
    <submittedName>
        <fullName evidence="2">Dienelactone hydrolase family protein</fullName>
    </submittedName>
</protein>
<keyword evidence="2" id="KW-0378">Hydrolase</keyword>
<gene>
    <name evidence="2" type="ORF">GL300_19295</name>
</gene>
<dbReference type="InterPro" id="IPR029058">
    <property type="entry name" value="AB_hydrolase_fold"/>
</dbReference>
<evidence type="ECO:0000313" key="3">
    <source>
        <dbReference type="Proteomes" id="UP000449846"/>
    </source>
</evidence>
<proteinExistence type="predicted"/>
<organism evidence="2 3">
    <name type="scientific">Paracoccus litorisediminis</name>
    <dbReference type="NCBI Taxonomy" id="2006130"/>
    <lineage>
        <taxon>Bacteria</taxon>
        <taxon>Pseudomonadati</taxon>
        <taxon>Pseudomonadota</taxon>
        <taxon>Alphaproteobacteria</taxon>
        <taxon>Rhodobacterales</taxon>
        <taxon>Paracoccaceae</taxon>
        <taxon>Paracoccus</taxon>
    </lineage>
</organism>
<dbReference type="RefSeq" id="WP_155041325.1">
    <property type="nucleotide sequence ID" value="NZ_JBHGCD010000019.1"/>
</dbReference>
<dbReference type="InterPro" id="IPR050261">
    <property type="entry name" value="FrsA_esterase"/>
</dbReference>
<sequence>MIAEDISYSQDGLTMSGRFVAPDGAPGLPGILLVHGAHGLNGFILGIAERLVGQGFATLALDLWGGREQIADPARIGEKLGACVRNPAGWMARVEAAHAQLAARPEVDRTRIGALGYCFGGTSVLEYARIGGAVAGVVSFHGGLDLVSDDWGAQSRGPVLICSGHADPMAKAEDISRLTAAMSAAGVAWELDLYGGVKHAFTEPDAPGRPPFAAYDARADRRSWAAMSAFFNDIFS</sequence>
<dbReference type="GO" id="GO:0016787">
    <property type="term" value="F:hydrolase activity"/>
    <property type="evidence" value="ECO:0007669"/>
    <property type="project" value="UniProtKB-KW"/>
</dbReference>
<name>A0A844HM48_9RHOB</name>
<dbReference type="PANTHER" id="PTHR22946:SF0">
    <property type="entry name" value="DIENELACTONE HYDROLASE DOMAIN-CONTAINING PROTEIN"/>
    <property type="match status" value="1"/>
</dbReference>
<comment type="caution">
    <text evidence="2">The sequence shown here is derived from an EMBL/GenBank/DDBJ whole genome shotgun (WGS) entry which is preliminary data.</text>
</comment>
<dbReference type="Pfam" id="PF01738">
    <property type="entry name" value="DLH"/>
    <property type="match status" value="1"/>
</dbReference>
<dbReference type="AlphaFoldDB" id="A0A844HM48"/>
<evidence type="ECO:0000313" key="2">
    <source>
        <dbReference type="EMBL" id="MTH61363.1"/>
    </source>
</evidence>
<dbReference type="Gene3D" id="3.40.50.1820">
    <property type="entry name" value="alpha/beta hydrolase"/>
    <property type="match status" value="1"/>
</dbReference>
<feature type="domain" description="Dienelactone hydrolase" evidence="1">
    <location>
        <begin position="16"/>
        <end position="234"/>
    </location>
</feature>
<dbReference type="PANTHER" id="PTHR22946">
    <property type="entry name" value="DIENELACTONE HYDROLASE DOMAIN-CONTAINING PROTEIN-RELATED"/>
    <property type="match status" value="1"/>
</dbReference>
<dbReference type="InterPro" id="IPR002925">
    <property type="entry name" value="Dienelactn_hydro"/>
</dbReference>
<dbReference type="Proteomes" id="UP000449846">
    <property type="component" value="Unassembled WGS sequence"/>
</dbReference>
<dbReference type="OrthoDB" id="9787933at2"/>
<reference evidence="2 3" key="1">
    <citation type="submission" date="2019-11" db="EMBL/GenBank/DDBJ databases">
        <authorList>
            <person name="Dong K."/>
        </authorList>
    </citation>
    <scope>NUCLEOTIDE SEQUENCE [LARGE SCALE GENOMIC DNA]</scope>
    <source>
        <strain evidence="2 3">NBRC 112902</strain>
    </source>
</reference>
<evidence type="ECO:0000259" key="1">
    <source>
        <dbReference type="Pfam" id="PF01738"/>
    </source>
</evidence>
<accession>A0A844HM48</accession>
<keyword evidence="3" id="KW-1185">Reference proteome</keyword>